<comment type="similarity">
    <text evidence="3">Belongs to the acetyltransferase family. RimJ subfamily.</text>
</comment>
<dbReference type="Gene3D" id="3.40.630.30">
    <property type="match status" value="1"/>
</dbReference>
<name>A0A7G5FGN6_9CORY</name>
<dbReference type="PANTHER" id="PTHR43792:SF8">
    <property type="entry name" value="[RIBOSOMAL PROTEIN US5]-ALANINE N-ACETYLTRANSFERASE"/>
    <property type="match status" value="1"/>
</dbReference>
<dbReference type="EMBL" id="CP059833">
    <property type="protein sequence ID" value="QMV85777.1"/>
    <property type="molecule type" value="Genomic_DNA"/>
</dbReference>
<protein>
    <submittedName>
        <fullName evidence="5">GNAT family N-acetyltransferase</fullName>
    </submittedName>
</protein>
<evidence type="ECO:0000259" key="4">
    <source>
        <dbReference type="PROSITE" id="PS51186"/>
    </source>
</evidence>
<reference evidence="5 6" key="1">
    <citation type="submission" date="2020-07" db="EMBL/GenBank/DDBJ databases">
        <title>non toxigenic Corynebacterium sp. nov from a clinical source.</title>
        <authorList>
            <person name="Bernier A.-M."/>
            <person name="Bernard K."/>
        </authorList>
    </citation>
    <scope>NUCLEOTIDE SEQUENCE [LARGE SCALE GENOMIC DNA]</scope>
    <source>
        <strain evidence="6">NML 93-0612</strain>
    </source>
</reference>
<dbReference type="PROSITE" id="PS51186">
    <property type="entry name" value="GNAT"/>
    <property type="match status" value="1"/>
</dbReference>
<accession>A0A7G5FGN6</accession>
<feature type="domain" description="N-acetyltransferase" evidence="4">
    <location>
        <begin position="56"/>
        <end position="213"/>
    </location>
</feature>
<gene>
    <name evidence="5" type="ORF">HW450_03315</name>
</gene>
<dbReference type="InterPro" id="IPR051531">
    <property type="entry name" value="N-acetyltransferase"/>
</dbReference>
<evidence type="ECO:0000256" key="3">
    <source>
        <dbReference type="ARBA" id="ARBA00038502"/>
    </source>
</evidence>
<dbReference type="Proteomes" id="UP000515570">
    <property type="component" value="Chromosome"/>
</dbReference>
<organism evidence="5 6">
    <name type="scientific">Corynebacterium hindlerae</name>
    <dbReference type="NCBI Taxonomy" id="699041"/>
    <lineage>
        <taxon>Bacteria</taxon>
        <taxon>Bacillati</taxon>
        <taxon>Actinomycetota</taxon>
        <taxon>Actinomycetes</taxon>
        <taxon>Mycobacteriales</taxon>
        <taxon>Corynebacteriaceae</taxon>
        <taxon>Corynebacterium</taxon>
    </lineage>
</organism>
<evidence type="ECO:0000256" key="1">
    <source>
        <dbReference type="ARBA" id="ARBA00022679"/>
    </source>
</evidence>
<proteinExistence type="inferred from homology"/>
<dbReference type="InterPro" id="IPR000182">
    <property type="entry name" value="GNAT_dom"/>
</dbReference>
<sequence>MVAQVFGLPRIKQWGPQAPRHRIHPGWPELTEAVHLADGARVQLRPLVKKDQNRWRELRVANQEFLEPVEPTVVGTSEEAHGPAAWSAMFDHLRLAASSGTIIPLVIELDGMFAGQLTLGNIQHGIVSDCWIGYWVDAAVTGRGVAKTAVALGTDLAFTRVGLHRVTATYLPSNPASGKVLADNGYREEGVLRRNLHVNGAWQDHILMALVADDYEKNAVDRLRSVGVLR</sequence>
<dbReference type="Pfam" id="PF13302">
    <property type="entry name" value="Acetyltransf_3"/>
    <property type="match status" value="1"/>
</dbReference>
<evidence type="ECO:0000313" key="5">
    <source>
        <dbReference type="EMBL" id="QMV85777.1"/>
    </source>
</evidence>
<keyword evidence="1 5" id="KW-0808">Transferase</keyword>
<dbReference type="SUPFAM" id="SSF55729">
    <property type="entry name" value="Acyl-CoA N-acyltransferases (Nat)"/>
    <property type="match status" value="1"/>
</dbReference>
<dbReference type="GO" id="GO:0005737">
    <property type="term" value="C:cytoplasm"/>
    <property type="evidence" value="ECO:0007669"/>
    <property type="project" value="TreeGrafter"/>
</dbReference>
<dbReference type="GO" id="GO:0008999">
    <property type="term" value="F:protein-N-terminal-alanine acetyltransferase activity"/>
    <property type="evidence" value="ECO:0007669"/>
    <property type="project" value="TreeGrafter"/>
</dbReference>
<keyword evidence="2" id="KW-0012">Acyltransferase</keyword>
<keyword evidence="6" id="KW-1185">Reference proteome</keyword>
<dbReference type="AlphaFoldDB" id="A0A7G5FGN6"/>
<evidence type="ECO:0000313" key="6">
    <source>
        <dbReference type="Proteomes" id="UP000515570"/>
    </source>
</evidence>
<evidence type="ECO:0000256" key="2">
    <source>
        <dbReference type="ARBA" id="ARBA00023315"/>
    </source>
</evidence>
<dbReference type="InterPro" id="IPR016181">
    <property type="entry name" value="Acyl_CoA_acyltransferase"/>
</dbReference>
<dbReference type="RefSeq" id="WP_182386597.1">
    <property type="nucleotide sequence ID" value="NZ_CP059833.1"/>
</dbReference>
<dbReference type="PANTHER" id="PTHR43792">
    <property type="entry name" value="GNAT FAMILY, PUTATIVE (AFU_ORTHOLOGUE AFUA_3G00765)-RELATED-RELATED"/>
    <property type="match status" value="1"/>
</dbReference>